<dbReference type="GO" id="GO:0050891">
    <property type="term" value="P:multicellular organismal-level water homeostasis"/>
    <property type="evidence" value="ECO:0007669"/>
    <property type="project" value="EnsemblPlants"/>
</dbReference>
<evidence type="ECO:0000256" key="9">
    <source>
        <dbReference type="ARBA" id="ARBA00023136"/>
    </source>
</evidence>
<dbReference type="InterPro" id="IPR030183">
    <property type="entry name" value="SLAC/SLAH"/>
</dbReference>
<dbReference type="InterPro" id="IPR004695">
    <property type="entry name" value="SLAC1/Mae1/Ssu1/TehA"/>
</dbReference>
<dbReference type="GO" id="GO:0009416">
    <property type="term" value="P:response to light stimulus"/>
    <property type="evidence" value="ECO:0007669"/>
    <property type="project" value="EnsemblPlants"/>
</dbReference>
<dbReference type="GO" id="GO:0005886">
    <property type="term" value="C:plasma membrane"/>
    <property type="evidence" value="ECO:0007669"/>
    <property type="project" value="UniProtKB-SubCell"/>
</dbReference>
<evidence type="ECO:0000256" key="2">
    <source>
        <dbReference type="ARBA" id="ARBA00004236"/>
    </source>
</evidence>
<evidence type="ECO:0000313" key="12">
    <source>
        <dbReference type="Proteomes" id="UP000017836"/>
    </source>
</evidence>
<dbReference type="GO" id="GO:0019903">
    <property type="term" value="F:protein phosphatase binding"/>
    <property type="evidence" value="ECO:0007669"/>
    <property type="project" value="EnsemblPlants"/>
</dbReference>
<feature type="transmembrane region" description="Helical" evidence="10">
    <location>
        <begin position="448"/>
        <end position="472"/>
    </location>
</feature>
<comment type="subcellular location">
    <subcellularLocation>
        <location evidence="2">Cell membrane</location>
    </subcellularLocation>
    <subcellularLocation>
        <location evidence="1">Endomembrane system</location>
        <topology evidence="1">Multi-pass membrane protein</topology>
    </subcellularLocation>
</comment>
<protein>
    <submittedName>
        <fullName evidence="11">Uncharacterized protein</fullName>
    </submittedName>
</protein>
<dbReference type="GO" id="GO:1902456">
    <property type="term" value="P:regulation of stomatal opening"/>
    <property type="evidence" value="ECO:0007669"/>
    <property type="project" value="EnsemblPlants"/>
</dbReference>
<feature type="transmembrane region" description="Helical" evidence="10">
    <location>
        <begin position="306"/>
        <end position="323"/>
    </location>
</feature>
<dbReference type="Gene3D" id="1.50.10.150">
    <property type="entry name" value="Voltage-dependent anion channel"/>
    <property type="match status" value="1"/>
</dbReference>
<dbReference type="PANTHER" id="PTHR31269:SF11">
    <property type="entry name" value="GUARD CELL S-TYPE ANION CHANNEL SLAC1"/>
    <property type="match status" value="1"/>
</dbReference>
<dbReference type="HOGENOM" id="CLU_017679_3_0_1"/>
<dbReference type="AlphaFoldDB" id="U5DDI9"/>
<dbReference type="CDD" id="cd09323">
    <property type="entry name" value="TDT_SLAC1_like"/>
    <property type="match status" value="1"/>
</dbReference>
<dbReference type="eggNOG" id="ENOG502QQKN">
    <property type="taxonomic scope" value="Eukaryota"/>
</dbReference>
<evidence type="ECO:0000256" key="1">
    <source>
        <dbReference type="ARBA" id="ARBA00004127"/>
    </source>
</evidence>
<evidence type="ECO:0000256" key="8">
    <source>
        <dbReference type="ARBA" id="ARBA00023065"/>
    </source>
</evidence>
<evidence type="ECO:0000256" key="7">
    <source>
        <dbReference type="ARBA" id="ARBA00022989"/>
    </source>
</evidence>
<dbReference type="GO" id="GO:0090333">
    <property type="term" value="P:regulation of stomatal closure"/>
    <property type="evidence" value="ECO:0007669"/>
    <property type="project" value="EnsemblPlants"/>
</dbReference>
<dbReference type="Proteomes" id="UP000017836">
    <property type="component" value="Unassembled WGS sequence"/>
</dbReference>
<evidence type="ECO:0000256" key="10">
    <source>
        <dbReference type="SAM" id="Phobius"/>
    </source>
</evidence>
<dbReference type="GO" id="GO:0012505">
    <property type="term" value="C:endomembrane system"/>
    <property type="evidence" value="ECO:0007669"/>
    <property type="project" value="UniProtKB-SubCell"/>
</dbReference>
<dbReference type="GO" id="GO:0009737">
    <property type="term" value="P:response to abscisic acid"/>
    <property type="evidence" value="ECO:0007669"/>
    <property type="project" value="EnsemblPlants"/>
</dbReference>
<evidence type="ECO:0000256" key="4">
    <source>
        <dbReference type="ARBA" id="ARBA00022448"/>
    </source>
</evidence>
<keyword evidence="7 10" id="KW-1133">Transmembrane helix</keyword>
<keyword evidence="9 10" id="KW-0472">Membrane</keyword>
<feature type="transmembrane region" description="Helical" evidence="10">
    <location>
        <begin position="267"/>
        <end position="285"/>
    </location>
</feature>
<dbReference type="PANTHER" id="PTHR31269">
    <property type="entry name" value="S-TYPE ANION CHANNEL SLAH3"/>
    <property type="match status" value="1"/>
</dbReference>
<dbReference type="GO" id="GO:0090332">
    <property type="term" value="P:stomatal closure"/>
    <property type="evidence" value="ECO:0000318"/>
    <property type="project" value="GO_Central"/>
</dbReference>
<keyword evidence="12" id="KW-1185">Reference proteome</keyword>
<evidence type="ECO:0000313" key="11">
    <source>
        <dbReference type="EMBL" id="ERN19492.1"/>
    </source>
</evidence>
<dbReference type="GO" id="GO:0010193">
    <property type="term" value="P:response to ozone"/>
    <property type="evidence" value="ECO:0007669"/>
    <property type="project" value="EnsemblPlants"/>
</dbReference>
<reference evidence="12" key="1">
    <citation type="journal article" date="2013" name="Science">
        <title>The Amborella genome and the evolution of flowering plants.</title>
        <authorList>
            <consortium name="Amborella Genome Project"/>
        </authorList>
    </citation>
    <scope>NUCLEOTIDE SEQUENCE [LARGE SCALE GENOMIC DNA]</scope>
</reference>
<feature type="transmembrane region" description="Helical" evidence="10">
    <location>
        <begin position="361"/>
        <end position="380"/>
    </location>
</feature>
<feature type="transmembrane region" description="Helical" evidence="10">
    <location>
        <begin position="241"/>
        <end position="261"/>
    </location>
</feature>
<dbReference type="GO" id="GO:0015698">
    <property type="term" value="P:inorganic anion transport"/>
    <property type="evidence" value="ECO:0007669"/>
    <property type="project" value="EnsemblPlants"/>
</dbReference>
<dbReference type="GO" id="GO:0009270">
    <property type="term" value="P:response to humidity"/>
    <property type="evidence" value="ECO:0007669"/>
    <property type="project" value="EnsemblPlants"/>
</dbReference>
<dbReference type="GO" id="GO:0006873">
    <property type="term" value="P:intracellular monoatomic ion homeostasis"/>
    <property type="evidence" value="ECO:0007669"/>
    <property type="project" value="EnsemblPlants"/>
</dbReference>
<name>U5DDI9_AMBTC</name>
<dbReference type="GO" id="GO:0010037">
    <property type="term" value="P:response to carbon dioxide"/>
    <property type="evidence" value="ECO:0007669"/>
    <property type="project" value="EnsemblPlants"/>
</dbReference>
<dbReference type="SMR" id="U5DDI9"/>
<dbReference type="OMA" id="SIGWHAI"/>
<accession>U5DDI9</accession>
<dbReference type="GO" id="GO:0019901">
    <property type="term" value="F:protein kinase binding"/>
    <property type="evidence" value="ECO:0007669"/>
    <property type="project" value="EnsemblPlants"/>
</dbReference>
<gene>
    <name evidence="11" type="ORF">AMTR_s00069p00198820</name>
</gene>
<keyword evidence="6 10" id="KW-0812">Transmembrane</keyword>
<dbReference type="Gramene" id="ERN19492">
    <property type="protein sequence ID" value="ERN19492"/>
    <property type="gene ID" value="AMTR_s00069p00198820"/>
</dbReference>
<feature type="transmembrane region" description="Helical" evidence="10">
    <location>
        <begin position="159"/>
        <end position="181"/>
    </location>
</feature>
<evidence type="ECO:0000256" key="5">
    <source>
        <dbReference type="ARBA" id="ARBA00022475"/>
    </source>
</evidence>
<comment type="similarity">
    <text evidence="3">Belongs to the SLAC1 S-type anion channel family.</text>
</comment>
<proteinExistence type="inferred from homology"/>
<keyword evidence="8" id="KW-0406">Ion transport</keyword>
<organism evidence="11 12">
    <name type="scientific">Amborella trichopoda</name>
    <dbReference type="NCBI Taxonomy" id="13333"/>
    <lineage>
        <taxon>Eukaryota</taxon>
        <taxon>Viridiplantae</taxon>
        <taxon>Streptophyta</taxon>
        <taxon>Embryophyta</taxon>
        <taxon>Tracheophyta</taxon>
        <taxon>Spermatophyta</taxon>
        <taxon>Magnoliopsida</taxon>
        <taxon>Amborellales</taxon>
        <taxon>Amborellaceae</taxon>
        <taxon>Amborella</taxon>
    </lineage>
</organism>
<keyword evidence="5" id="KW-1003">Cell membrane</keyword>
<dbReference type="STRING" id="13333.U5DDI9"/>
<sequence>MKPDKYCRIHKDKGQHHIGKNHHHHHNGVKFTRQVSLETGFSVFGNCTKKEERRSKLLTRSGNSFGEFRGAARVTDVRRGEFNLFRTKTTLSRQNSLLPLRKLAEQDVHHHHPPLPQAEEDVDLEVPAGRYFAALQGPELDEVKDSEDILLPKDELWPFLLRFPIGCFGICLGLGSQAILWNTLSTSPATRFLHIPPYPSLALWLLALMTLIVVSFAYILKSAFYLEAVRREYYHPVRGNFFFAPWIASMFLAIAAPPLLTHGPPHPALWCVLMTPVFLLEVKVYGQWLSGGKRRLCMVANPSSHLSVVGNFVGAILAAKVGWEEAGKFFWAVGFAHYLVVFVTLYQRLPTSHVLPKELHPVYSMFITAPGAASVAWEAIYGEFDGMARTCFFVALFLYLTLVVRINFFRGFRFSVAWWSYTFPMTTASVATIKYAEQEPCVLSQGLAVALSALSTAMVSVLLVSTLLHAFIWGSLFPNDYAIAITRHKVGVKGKAKTIRKAANGIKRWTRSSSLALVSSVAKNPFEKDASGGKV</sequence>
<dbReference type="GO" id="GO:0015711">
    <property type="term" value="P:organic anion transport"/>
    <property type="evidence" value="ECO:0007669"/>
    <property type="project" value="EnsemblPlants"/>
</dbReference>
<evidence type="ECO:0000256" key="6">
    <source>
        <dbReference type="ARBA" id="ARBA00022692"/>
    </source>
</evidence>
<feature type="transmembrane region" description="Helical" evidence="10">
    <location>
        <begin position="329"/>
        <end position="349"/>
    </location>
</feature>
<dbReference type="GO" id="GO:0008308">
    <property type="term" value="F:voltage-gated monoatomic anion channel activity"/>
    <property type="evidence" value="ECO:0007669"/>
    <property type="project" value="EnsemblPlants"/>
</dbReference>
<keyword evidence="4" id="KW-0813">Transport</keyword>
<feature type="transmembrane region" description="Helical" evidence="10">
    <location>
        <begin position="386"/>
        <end position="404"/>
    </location>
</feature>
<dbReference type="EMBL" id="KI392069">
    <property type="protein sequence ID" value="ERN19492.1"/>
    <property type="molecule type" value="Genomic_DNA"/>
</dbReference>
<feature type="transmembrane region" description="Helical" evidence="10">
    <location>
        <begin position="201"/>
        <end position="220"/>
    </location>
</feature>
<dbReference type="InterPro" id="IPR038665">
    <property type="entry name" value="Voltage-dep_anion_channel_sf"/>
</dbReference>
<evidence type="ECO:0000256" key="3">
    <source>
        <dbReference type="ARBA" id="ARBA00007808"/>
    </source>
</evidence>
<dbReference type="Pfam" id="PF03595">
    <property type="entry name" value="SLAC1"/>
    <property type="match status" value="1"/>
</dbReference>